<protein>
    <submittedName>
        <fullName evidence="1">Uncharacterized protein</fullName>
    </submittedName>
</protein>
<gene>
    <name evidence="1" type="ORF">UCDDA912_g10409</name>
</gene>
<keyword evidence="2" id="KW-1185">Reference proteome</keyword>
<accession>A0A0G2F614</accession>
<comment type="caution">
    <text evidence="1">The sequence shown here is derived from an EMBL/GenBank/DDBJ whole genome shotgun (WGS) entry which is preliminary data.</text>
</comment>
<name>A0A0G2F614_9PEZI</name>
<reference evidence="1 2" key="2">
    <citation type="submission" date="2015-05" db="EMBL/GenBank/DDBJ databases">
        <authorList>
            <person name="Morales-Cruz A."/>
            <person name="Amrine K.C."/>
            <person name="Cantu D."/>
        </authorList>
    </citation>
    <scope>NUCLEOTIDE SEQUENCE [LARGE SCALE GENOMIC DNA]</scope>
    <source>
        <strain evidence="1">DA912</strain>
    </source>
</reference>
<sequence length="160" mass="17844">MTNAPARPNDTRPVSHQLRRLDTKLGNDPYGHNTLHLGEVPASTPCLATALAVTNKDRVCALELSILVETFSRPCRPRRALATRFGAERDWAAVLRNYADFLHVGALSRDMFFSWVRDGDMETVIRRSTEGEGPELAVCPGFLVLRRCYLAEMVSEMVNG</sequence>
<dbReference type="Proteomes" id="UP000034680">
    <property type="component" value="Unassembled WGS sequence"/>
</dbReference>
<reference evidence="1 2" key="1">
    <citation type="submission" date="2015-05" db="EMBL/GenBank/DDBJ databases">
        <title>Distinctive expansion of gene families associated with plant cell wall degradation and secondary metabolism in the genomes of grapevine trunk pathogens.</title>
        <authorList>
            <person name="Lawrence D.P."/>
            <person name="Travadon R."/>
            <person name="Rolshausen P.E."/>
            <person name="Baumgartner K."/>
        </authorList>
    </citation>
    <scope>NUCLEOTIDE SEQUENCE [LARGE SCALE GENOMIC DNA]</scope>
    <source>
        <strain evidence="1">DA912</strain>
    </source>
</reference>
<organism evidence="1 2">
    <name type="scientific">Diaporthe ampelina</name>
    <dbReference type="NCBI Taxonomy" id="1214573"/>
    <lineage>
        <taxon>Eukaryota</taxon>
        <taxon>Fungi</taxon>
        <taxon>Dikarya</taxon>
        <taxon>Ascomycota</taxon>
        <taxon>Pezizomycotina</taxon>
        <taxon>Sordariomycetes</taxon>
        <taxon>Sordariomycetidae</taxon>
        <taxon>Diaporthales</taxon>
        <taxon>Diaporthaceae</taxon>
        <taxon>Diaporthe</taxon>
    </lineage>
</organism>
<dbReference type="OrthoDB" id="5215592at2759"/>
<dbReference type="AlphaFoldDB" id="A0A0G2F614"/>
<proteinExistence type="predicted"/>
<evidence type="ECO:0000313" key="2">
    <source>
        <dbReference type="Proteomes" id="UP000034680"/>
    </source>
</evidence>
<dbReference type="EMBL" id="LCUC01000659">
    <property type="protein sequence ID" value="KKY29666.1"/>
    <property type="molecule type" value="Genomic_DNA"/>
</dbReference>
<evidence type="ECO:0000313" key="1">
    <source>
        <dbReference type="EMBL" id="KKY29666.1"/>
    </source>
</evidence>